<dbReference type="EMBL" id="GQ919031">
    <property type="protein sequence ID" value="ACX71175.1"/>
    <property type="molecule type" value="Genomic_DNA"/>
</dbReference>
<evidence type="ECO:0000313" key="2">
    <source>
        <dbReference type="Proteomes" id="UP000298310"/>
    </source>
</evidence>
<dbReference type="Proteomes" id="UP000298310">
    <property type="component" value="Segment"/>
</dbReference>
<protein>
    <submittedName>
        <fullName evidence="1">Uncharacterized protein</fullName>
    </submittedName>
</protein>
<organism evidence="1 2">
    <name type="scientific">Streptomyces phage ZL12</name>
    <dbReference type="NCBI Taxonomy" id="2570911"/>
    <lineage>
        <taxon>Viruses</taxon>
        <taxon>Duplodnaviria</taxon>
        <taxon>Heunggongvirae</taxon>
        <taxon>Uroviricota</taxon>
        <taxon>Caudoviricetes</taxon>
        <taxon>Fuzanglongvirus</taxon>
        <taxon>Fuzanglongvirus ZL12</taxon>
    </lineage>
</organism>
<accession>D0UWK3</accession>
<keyword evidence="2" id="KW-1185">Reference proteome</keyword>
<gene>
    <name evidence="1" type="ORF">pZL12.98</name>
</gene>
<evidence type="ECO:0000313" key="1">
    <source>
        <dbReference type="EMBL" id="ACX71175.1"/>
    </source>
</evidence>
<proteinExistence type="predicted"/>
<reference evidence="1 2" key="1">
    <citation type="journal article" date="2010" name="J. Bacteriol.">
        <title>Characterization of the replication, transfer, and plasmid/lytic phage cycle of the Streptomyces plasmid-phage pZL12.</title>
        <authorList>
            <person name="Zhong L."/>
            <person name="Cheng Q."/>
            <person name="Tian X."/>
            <person name="Zhao L."/>
            <person name="Qin Z."/>
        </authorList>
    </citation>
    <scope>NUCLEOTIDE SEQUENCE [LARGE SCALE GENOMIC DNA]</scope>
</reference>
<dbReference type="KEGG" id="vg:80142714"/>
<sequence length="142" mass="15593">MTTQPERLHHLLDRLLRGVLLPEEREQLAGLVRAQEERLNDWKQAAGAGMTLADNLRGEIHALALGVPLVCSDDRHKTQVLSQAIRIRELEADNARLAVGQCLDSRAMCEQHHAPPVAGCPYPRCRAATAPAPRHDEGATST</sequence>
<name>D0UWK3_9CAUD</name>